<dbReference type="SUPFAM" id="SSF56281">
    <property type="entry name" value="Metallo-hydrolase/oxidoreductase"/>
    <property type="match status" value="1"/>
</dbReference>
<dbReference type="GO" id="GO:0005737">
    <property type="term" value="C:cytoplasm"/>
    <property type="evidence" value="ECO:0007669"/>
    <property type="project" value="TreeGrafter"/>
</dbReference>
<organism evidence="3 4">
    <name type="scientific">Algoriphagus halophilus</name>
    <dbReference type="NCBI Taxonomy" id="226505"/>
    <lineage>
        <taxon>Bacteria</taxon>
        <taxon>Pseudomonadati</taxon>
        <taxon>Bacteroidota</taxon>
        <taxon>Cytophagia</taxon>
        <taxon>Cytophagales</taxon>
        <taxon>Cyclobacteriaceae</taxon>
        <taxon>Algoriphagus</taxon>
    </lineage>
</organism>
<evidence type="ECO:0000259" key="2">
    <source>
        <dbReference type="Pfam" id="PF12706"/>
    </source>
</evidence>
<protein>
    <submittedName>
        <fullName evidence="3">L-ascorbate metabolism protein UlaG, beta-lactamase superfamily</fullName>
    </submittedName>
</protein>
<feature type="domain" description="Metallo-beta-lactamase" evidence="2">
    <location>
        <begin position="130"/>
        <end position="326"/>
    </location>
</feature>
<dbReference type="InterPro" id="IPR024884">
    <property type="entry name" value="NAPE-PLD"/>
</dbReference>
<dbReference type="EMBL" id="FSRC01000001">
    <property type="protein sequence ID" value="SIN74832.1"/>
    <property type="molecule type" value="Genomic_DNA"/>
</dbReference>
<keyword evidence="1" id="KW-1133">Transmembrane helix</keyword>
<dbReference type="STRING" id="226505.SAMN05444394_1443"/>
<dbReference type="GO" id="GO:0008270">
    <property type="term" value="F:zinc ion binding"/>
    <property type="evidence" value="ECO:0007669"/>
    <property type="project" value="InterPro"/>
</dbReference>
<evidence type="ECO:0000256" key="1">
    <source>
        <dbReference type="SAM" id="Phobius"/>
    </source>
</evidence>
<dbReference type="RefSeq" id="WP_074224123.1">
    <property type="nucleotide sequence ID" value="NZ_FSRC01000001.1"/>
</dbReference>
<dbReference type="InterPro" id="IPR001279">
    <property type="entry name" value="Metallo-B-lactamas"/>
</dbReference>
<dbReference type="Gene3D" id="3.60.15.10">
    <property type="entry name" value="Ribonuclease Z/Hydroxyacylglutathione hydrolase-like"/>
    <property type="match status" value="1"/>
</dbReference>
<keyword evidence="1" id="KW-0812">Transmembrane</keyword>
<dbReference type="AlphaFoldDB" id="A0A1N6DVM7"/>
<keyword evidence="4" id="KW-1185">Reference proteome</keyword>
<evidence type="ECO:0000313" key="4">
    <source>
        <dbReference type="Proteomes" id="UP000185221"/>
    </source>
</evidence>
<sequence>MLKSSIKAIQRLLIVIISICLLLLIIGFLFVSLSPQFGGNPSSEQKAEFEKLGHYSNGEFQNLIETNMDMDFGEAIKMLPEFFKNDPSRVPDFDIPIVKIDSVDLTLPNQTTRLIWFGHSAFLLQIDGKNILLDPMLGEVPAPHPLLGKKRFSKELPIEIEQLPSIDMILFSHDHYDHLDYGSVQKLMGKTHAYYVPLGLGSHLKAWGIHPEKIHEMDWWDELEVDGLKLAFTPSRHFSGRGLTNRFSTLWGSWVIHGESDRIYFSGDGGYGPHFKDIGDRFGPFDFAMMECGQYNERWKEIHMIPEETAQAGLDIQAKVIMPIHWGAFSLAMHSWTDPVLKAAEELKLPVYVPKIGSYINMDQNLETREEWWIKP</sequence>
<dbReference type="PANTHER" id="PTHR15032">
    <property type="entry name" value="N-ACYL-PHOSPHATIDYLETHANOLAMINE-HYDROLYZING PHOSPHOLIPASE D"/>
    <property type="match status" value="1"/>
</dbReference>
<keyword evidence="1" id="KW-0472">Membrane</keyword>
<feature type="transmembrane region" description="Helical" evidence="1">
    <location>
        <begin position="12"/>
        <end position="33"/>
    </location>
</feature>
<dbReference type="GO" id="GO:0070290">
    <property type="term" value="F:N-acylphosphatidylethanolamine-specific phospholipase D activity"/>
    <property type="evidence" value="ECO:0007669"/>
    <property type="project" value="InterPro"/>
</dbReference>
<evidence type="ECO:0000313" key="3">
    <source>
        <dbReference type="EMBL" id="SIN74832.1"/>
    </source>
</evidence>
<dbReference type="InterPro" id="IPR036866">
    <property type="entry name" value="RibonucZ/Hydroxyglut_hydro"/>
</dbReference>
<proteinExistence type="predicted"/>
<dbReference type="PIRSF" id="PIRSF038896">
    <property type="entry name" value="NAPE-PLD"/>
    <property type="match status" value="1"/>
</dbReference>
<reference evidence="4" key="1">
    <citation type="submission" date="2016-11" db="EMBL/GenBank/DDBJ databases">
        <authorList>
            <person name="Varghese N."/>
            <person name="Submissions S."/>
        </authorList>
    </citation>
    <scope>NUCLEOTIDE SEQUENCE [LARGE SCALE GENOMIC DNA]</scope>
    <source>
        <strain evidence="4">DSM 15292</strain>
    </source>
</reference>
<dbReference type="Pfam" id="PF12706">
    <property type="entry name" value="Lactamase_B_2"/>
    <property type="match status" value="1"/>
</dbReference>
<name>A0A1N6DVM7_9BACT</name>
<dbReference type="PANTHER" id="PTHR15032:SF4">
    <property type="entry name" value="N-ACYL-PHOSPHATIDYLETHANOLAMINE-HYDROLYZING PHOSPHOLIPASE D"/>
    <property type="match status" value="1"/>
</dbReference>
<dbReference type="Proteomes" id="UP000185221">
    <property type="component" value="Unassembled WGS sequence"/>
</dbReference>
<gene>
    <name evidence="3" type="ORF">SAMN05444394_1443</name>
</gene>
<accession>A0A1N6DVM7</accession>